<comment type="caution">
    <text evidence="1">The sequence shown here is derived from an EMBL/GenBank/DDBJ whole genome shotgun (WGS) entry which is preliminary data.</text>
</comment>
<evidence type="ECO:0000313" key="1">
    <source>
        <dbReference type="EMBL" id="KAF7807856.1"/>
    </source>
</evidence>
<proteinExistence type="predicted"/>
<organism evidence="1 2">
    <name type="scientific">Senna tora</name>
    <dbReference type="NCBI Taxonomy" id="362788"/>
    <lineage>
        <taxon>Eukaryota</taxon>
        <taxon>Viridiplantae</taxon>
        <taxon>Streptophyta</taxon>
        <taxon>Embryophyta</taxon>
        <taxon>Tracheophyta</taxon>
        <taxon>Spermatophyta</taxon>
        <taxon>Magnoliopsida</taxon>
        <taxon>eudicotyledons</taxon>
        <taxon>Gunneridae</taxon>
        <taxon>Pentapetalae</taxon>
        <taxon>rosids</taxon>
        <taxon>fabids</taxon>
        <taxon>Fabales</taxon>
        <taxon>Fabaceae</taxon>
        <taxon>Caesalpinioideae</taxon>
        <taxon>Cassia clade</taxon>
        <taxon>Senna</taxon>
    </lineage>
</organism>
<gene>
    <name evidence="1" type="ORF">G2W53_040017</name>
</gene>
<sequence>MDDDLDHMDRHPSKINESWVNFFSRQNLTCICGVKMKPMTQGNLPRSFKAIRLVRSEIFTGRRLGTPWVAVHPKSITHGSTFFSRENLRCICRVKMISMTQGSLPRSFKAIRAKSHVHMLGQNEAYDTRKPPKKFQGNPTCARPNLRWTTTWIAVGRRPPKINHPWVNFFSRQNLKCIWGVKMIPMIEGSLPRGFKAIRVGRPAVDHVDRRPSKINESCVNFFLGKISRACDGSK</sequence>
<keyword evidence="2" id="KW-1185">Reference proteome</keyword>
<protein>
    <submittedName>
        <fullName evidence="1">Uncharacterized protein</fullName>
    </submittedName>
</protein>
<accession>A0A834SQT2</accession>
<reference evidence="1" key="1">
    <citation type="submission" date="2020-09" db="EMBL/GenBank/DDBJ databases">
        <title>Genome-Enabled Discovery of Anthraquinone Biosynthesis in Senna tora.</title>
        <authorList>
            <person name="Kang S.-H."/>
            <person name="Pandey R.P."/>
            <person name="Lee C.-M."/>
            <person name="Sim J.-S."/>
            <person name="Jeong J.-T."/>
            <person name="Choi B.-S."/>
            <person name="Jung M."/>
            <person name="Ginzburg D."/>
            <person name="Zhao K."/>
            <person name="Won S.Y."/>
            <person name="Oh T.-J."/>
            <person name="Yu Y."/>
            <person name="Kim N.-H."/>
            <person name="Lee O.R."/>
            <person name="Lee T.-H."/>
            <person name="Bashyal P."/>
            <person name="Kim T.-S."/>
            <person name="Lee W.-H."/>
            <person name="Kawkins C."/>
            <person name="Kim C.-K."/>
            <person name="Kim J.S."/>
            <person name="Ahn B.O."/>
            <person name="Rhee S.Y."/>
            <person name="Sohng J.K."/>
        </authorList>
    </citation>
    <scope>NUCLEOTIDE SEQUENCE</scope>
    <source>
        <tissue evidence="1">Leaf</tissue>
    </source>
</reference>
<dbReference type="EMBL" id="JAAIUW010000012">
    <property type="protein sequence ID" value="KAF7807856.1"/>
    <property type="molecule type" value="Genomic_DNA"/>
</dbReference>
<name>A0A834SQT2_9FABA</name>
<evidence type="ECO:0000313" key="2">
    <source>
        <dbReference type="Proteomes" id="UP000634136"/>
    </source>
</evidence>
<dbReference type="Proteomes" id="UP000634136">
    <property type="component" value="Unassembled WGS sequence"/>
</dbReference>
<dbReference type="AlphaFoldDB" id="A0A834SQT2"/>